<dbReference type="RefSeq" id="WP_109907195.1">
    <property type="nucleotide sequence ID" value="NZ_QGLE01000010.1"/>
</dbReference>
<proteinExistence type="predicted"/>
<dbReference type="AlphaFoldDB" id="A0A317DZH4"/>
<keyword evidence="2" id="KW-1185">Reference proteome</keyword>
<evidence type="ECO:0000313" key="2">
    <source>
        <dbReference type="Proteomes" id="UP000245461"/>
    </source>
</evidence>
<dbReference type="InterPro" id="IPR023393">
    <property type="entry name" value="START-like_dom_sf"/>
</dbReference>
<reference evidence="1 2" key="1">
    <citation type="submission" date="2018-05" db="EMBL/GenBank/DDBJ databases">
        <title>Zavarzinia sp. HR-AS.</title>
        <authorList>
            <person name="Lee Y."/>
            <person name="Jeon C.O."/>
        </authorList>
    </citation>
    <scope>NUCLEOTIDE SEQUENCE [LARGE SCALE GENOMIC DNA]</scope>
    <source>
        <strain evidence="1 2">HR-AS</strain>
    </source>
</reference>
<comment type="caution">
    <text evidence="1">The sequence shown here is derived from an EMBL/GenBank/DDBJ whole genome shotgun (WGS) entry which is preliminary data.</text>
</comment>
<organism evidence="1 2">
    <name type="scientific">Zavarzinia aquatilis</name>
    <dbReference type="NCBI Taxonomy" id="2211142"/>
    <lineage>
        <taxon>Bacteria</taxon>
        <taxon>Pseudomonadati</taxon>
        <taxon>Pseudomonadota</taxon>
        <taxon>Alphaproteobacteria</taxon>
        <taxon>Rhodospirillales</taxon>
        <taxon>Zavarziniaceae</taxon>
        <taxon>Zavarzinia</taxon>
    </lineage>
</organism>
<dbReference type="Pfam" id="PF10604">
    <property type="entry name" value="Polyketide_cyc2"/>
    <property type="match status" value="1"/>
</dbReference>
<dbReference type="Gene3D" id="3.30.530.20">
    <property type="match status" value="1"/>
</dbReference>
<protein>
    <submittedName>
        <fullName evidence="1">SRPBCC family protein</fullName>
    </submittedName>
</protein>
<accession>A0A317DZH4</accession>
<dbReference type="InterPro" id="IPR019587">
    <property type="entry name" value="Polyketide_cyclase/dehydratase"/>
</dbReference>
<sequence>MASRNISFNVTIRAPRPLVYSWVGDHEKFGSLLPGRTTRIVDGTGAGGVNGEGSVRRVSFGVSYTDEKVTAAVPDEYVEYTVVDGSPVKNHLGRIRLSDAPGGATAIDYRIEFDPRIPFTGLPTEWLVRAIIGGGLAKLKRKLEAA</sequence>
<dbReference type="Proteomes" id="UP000245461">
    <property type="component" value="Unassembled WGS sequence"/>
</dbReference>
<name>A0A317DZH4_9PROT</name>
<dbReference type="OrthoDB" id="4459835at2"/>
<dbReference type="SUPFAM" id="SSF55961">
    <property type="entry name" value="Bet v1-like"/>
    <property type="match status" value="1"/>
</dbReference>
<dbReference type="CDD" id="cd07821">
    <property type="entry name" value="PYR_PYL_RCAR_like"/>
    <property type="match status" value="1"/>
</dbReference>
<gene>
    <name evidence="1" type="ORF">DKG74_16075</name>
</gene>
<dbReference type="EMBL" id="QGLE01000010">
    <property type="protein sequence ID" value="PWR20197.1"/>
    <property type="molecule type" value="Genomic_DNA"/>
</dbReference>
<evidence type="ECO:0000313" key="1">
    <source>
        <dbReference type="EMBL" id="PWR20197.1"/>
    </source>
</evidence>